<evidence type="ECO:0000313" key="2">
    <source>
        <dbReference type="Proteomes" id="UP000605013"/>
    </source>
</evidence>
<gene>
    <name evidence="1" type="ORF">JAO71_05420</name>
</gene>
<dbReference type="Proteomes" id="UP000605013">
    <property type="component" value="Unassembled WGS sequence"/>
</dbReference>
<protein>
    <recommendedName>
        <fullName evidence="3">Auto-transporter adhesin head GIN domain-containing protein</fullName>
    </recommendedName>
</protein>
<dbReference type="InterPro" id="IPR045767">
    <property type="entry name" value="DUF6134"/>
</dbReference>
<keyword evidence="2" id="KW-1185">Reference proteome</keyword>
<dbReference type="RefSeq" id="WP_116824161.1">
    <property type="nucleotide sequence ID" value="NZ_JAEMEF010000003.1"/>
</dbReference>
<name>A0ABS1WJD6_9FLAO</name>
<dbReference type="Pfam" id="PF19630">
    <property type="entry name" value="DUF6134"/>
    <property type="match status" value="1"/>
</dbReference>
<evidence type="ECO:0008006" key="3">
    <source>
        <dbReference type="Google" id="ProtNLM"/>
    </source>
</evidence>
<comment type="caution">
    <text evidence="1">The sequence shown here is derived from an EMBL/GenBank/DDBJ whole genome shotgun (WGS) entry which is preliminary data.</text>
</comment>
<sequence length="198" mass="22224">MRTLILIITSVFLFGFTVLTTPKKNTINFNVVRNNKIIGNLKATKTTTNNSINYQSATTIEAKIIKNIIVKYNYDVTFKSNNLETADVKIIVNNNPHTSTKTKKTDGNYKVLIDGKNEETIDAVINFSTIQLYFNEPINISKCYSEQTGQFNSIIAMGNHVYKKINEKGKAGIFHYTDGLLTKASIDGGLIKFDLIKQ</sequence>
<organism evidence="1 2">
    <name type="scientific">Olleya sediminilitoris</name>
    <dbReference type="NCBI Taxonomy" id="2795739"/>
    <lineage>
        <taxon>Bacteria</taxon>
        <taxon>Pseudomonadati</taxon>
        <taxon>Bacteroidota</taxon>
        <taxon>Flavobacteriia</taxon>
        <taxon>Flavobacteriales</taxon>
        <taxon>Flavobacteriaceae</taxon>
    </lineage>
</organism>
<evidence type="ECO:0000313" key="1">
    <source>
        <dbReference type="EMBL" id="MBL7559239.1"/>
    </source>
</evidence>
<reference evidence="1 2" key="1">
    <citation type="submission" date="2020-12" db="EMBL/GenBank/DDBJ databases">
        <title>Olleya sediminilitoris sp. nov., isolated from a tidal flat.</title>
        <authorList>
            <person name="Park S."/>
            <person name="Yoon J.-H."/>
        </authorList>
    </citation>
    <scope>NUCLEOTIDE SEQUENCE [LARGE SCALE GENOMIC DNA]</scope>
    <source>
        <strain evidence="1 2">YSTF-M6</strain>
    </source>
</reference>
<proteinExistence type="predicted"/>
<dbReference type="EMBL" id="JAEMEF010000003">
    <property type="protein sequence ID" value="MBL7559239.1"/>
    <property type="molecule type" value="Genomic_DNA"/>
</dbReference>
<accession>A0ABS1WJD6</accession>